<gene>
    <name evidence="1" type="ORF">Enr17x_60680</name>
</gene>
<dbReference type="AlphaFoldDB" id="A0A518ILQ8"/>
<name>A0A518ILQ8_9PLAN</name>
<evidence type="ECO:0000313" key="1">
    <source>
        <dbReference type="EMBL" id="QDV53985.1"/>
    </source>
</evidence>
<proteinExistence type="predicted"/>
<accession>A0A518ILQ8</accession>
<reference evidence="1 2" key="1">
    <citation type="submission" date="2019-03" db="EMBL/GenBank/DDBJ databases">
        <title>Deep-cultivation of Planctomycetes and their phenomic and genomic characterization uncovers novel biology.</title>
        <authorList>
            <person name="Wiegand S."/>
            <person name="Jogler M."/>
            <person name="Boedeker C."/>
            <person name="Pinto D."/>
            <person name="Vollmers J."/>
            <person name="Rivas-Marin E."/>
            <person name="Kohn T."/>
            <person name="Peeters S.H."/>
            <person name="Heuer A."/>
            <person name="Rast P."/>
            <person name="Oberbeckmann S."/>
            <person name="Bunk B."/>
            <person name="Jeske O."/>
            <person name="Meyerdierks A."/>
            <person name="Storesund J.E."/>
            <person name="Kallscheuer N."/>
            <person name="Luecker S."/>
            <person name="Lage O.M."/>
            <person name="Pohl T."/>
            <person name="Merkel B.J."/>
            <person name="Hornburger P."/>
            <person name="Mueller R.-W."/>
            <person name="Bruemmer F."/>
            <person name="Labrenz M."/>
            <person name="Spormann A.M."/>
            <person name="Op den Camp H."/>
            <person name="Overmann J."/>
            <person name="Amann R."/>
            <person name="Jetten M.S.M."/>
            <person name="Mascher T."/>
            <person name="Medema M.H."/>
            <person name="Devos D.P."/>
            <person name="Kaster A.-K."/>
            <person name="Ovreas L."/>
            <person name="Rohde M."/>
            <person name="Galperin M.Y."/>
            <person name="Jogler C."/>
        </authorList>
    </citation>
    <scope>NUCLEOTIDE SEQUENCE [LARGE SCALE GENOMIC DNA]</scope>
    <source>
        <strain evidence="1 2">Enr17</strain>
    </source>
</reference>
<evidence type="ECO:0000313" key="2">
    <source>
        <dbReference type="Proteomes" id="UP000318313"/>
    </source>
</evidence>
<dbReference type="KEGG" id="gfm:Enr17x_60680"/>
<evidence type="ECO:0008006" key="3">
    <source>
        <dbReference type="Google" id="ProtNLM"/>
    </source>
</evidence>
<organism evidence="1 2">
    <name type="scientific">Gimesia fumaroli</name>
    <dbReference type="NCBI Taxonomy" id="2527976"/>
    <lineage>
        <taxon>Bacteria</taxon>
        <taxon>Pseudomonadati</taxon>
        <taxon>Planctomycetota</taxon>
        <taxon>Planctomycetia</taxon>
        <taxon>Planctomycetales</taxon>
        <taxon>Planctomycetaceae</taxon>
        <taxon>Gimesia</taxon>
    </lineage>
</organism>
<dbReference type="OrthoDB" id="515110at2"/>
<dbReference type="Proteomes" id="UP000318313">
    <property type="component" value="Chromosome"/>
</dbReference>
<sequence>MAEFKKYYRTLFSQFGYPLTKNTAVPLKAIKDAEQRLGIKVPQALRDYYLVAGREKRFNKSCNRLLAPRDWSVDKQRLLFMEENQSVLWWGVSIRNPDTQDPRISQGHNDDPITWYPEHPQCSVFLAVMLHYQAVNGGFRFCSSASIPDDLDYQFKKQGWTLYGTLNSLQAYSRQNQVVCLVPSEMFAFMGKWTVMAGAKTKRDLQAIEAELGFEFESV</sequence>
<keyword evidence="2" id="KW-1185">Reference proteome</keyword>
<dbReference type="EMBL" id="CP037452">
    <property type="protein sequence ID" value="QDV53985.1"/>
    <property type="molecule type" value="Genomic_DNA"/>
</dbReference>
<dbReference type="RefSeq" id="WP_145313801.1">
    <property type="nucleotide sequence ID" value="NZ_CP037452.1"/>
</dbReference>
<protein>
    <recommendedName>
        <fullName evidence="3">Knr4/Smi1-like domain-containing protein</fullName>
    </recommendedName>
</protein>